<evidence type="ECO:0000256" key="4">
    <source>
        <dbReference type="ARBA" id="ARBA00023163"/>
    </source>
</evidence>
<dbReference type="SUPFAM" id="SSF46785">
    <property type="entry name" value="Winged helix' DNA-binding domain"/>
    <property type="match status" value="1"/>
</dbReference>
<evidence type="ECO:0000313" key="6">
    <source>
        <dbReference type="EMBL" id="SFN60859.1"/>
    </source>
</evidence>
<dbReference type="GO" id="GO:0000976">
    <property type="term" value="F:transcription cis-regulatory region binding"/>
    <property type="evidence" value="ECO:0007669"/>
    <property type="project" value="TreeGrafter"/>
</dbReference>
<dbReference type="InterPro" id="IPR036390">
    <property type="entry name" value="WH_DNA-bd_sf"/>
</dbReference>
<accession>A0A1I5AF77</accession>
<proteinExistence type="inferred from homology"/>
<dbReference type="InterPro" id="IPR005119">
    <property type="entry name" value="LysR_subst-bd"/>
</dbReference>
<dbReference type="PANTHER" id="PTHR30126:SF94">
    <property type="entry name" value="LYSR FAMILY TRANSCRIPTIONAL REGULATOR"/>
    <property type="match status" value="1"/>
</dbReference>
<dbReference type="PRINTS" id="PR00039">
    <property type="entry name" value="HTHLYSR"/>
</dbReference>
<dbReference type="Proteomes" id="UP000242869">
    <property type="component" value="Unassembled WGS sequence"/>
</dbReference>
<dbReference type="RefSeq" id="WP_177187839.1">
    <property type="nucleotide sequence ID" value="NZ_FOVE01000013.1"/>
</dbReference>
<evidence type="ECO:0000313" key="7">
    <source>
        <dbReference type="Proteomes" id="UP000242869"/>
    </source>
</evidence>
<dbReference type="AlphaFoldDB" id="A0A1I5AF77"/>
<keyword evidence="4" id="KW-0804">Transcription</keyword>
<dbReference type="SUPFAM" id="SSF53850">
    <property type="entry name" value="Periplasmic binding protein-like II"/>
    <property type="match status" value="1"/>
</dbReference>
<reference evidence="7" key="1">
    <citation type="submission" date="2016-10" db="EMBL/GenBank/DDBJ databases">
        <authorList>
            <person name="Varghese N."/>
            <person name="Submissions S."/>
        </authorList>
    </citation>
    <scope>NUCLEOTIDE SEQUENCE [LARGE SCALE GENOMIC DNA]</scope>
    <source>
        <strain evidence="7">DSM 6150</strain>
    </source>
</reference>
<keyword evidence="2" id="KW-0805">Transcription regulation</keyword>
<name>A0A1I5AF77_9NEIS</name>
<evidence type="ECO:0000256" key="1">
    <source>
        <dbReference type="ARBA" id="ARBA00009437"/>
    </source>
</evidence>
<dbReference type="GO" id="GO:0003700">
    <property type="term" value="F:DNA-binding transcription factor activity"/>
    <property type="evidence" value="ECO:0007669"/>
    <property type="project" value="InterPro"/>
</dbReference>
<dbReference type="PROSITE" id="PS50931">
    <property type="entry name" value="HTH_LYSR"/>
    <property type="match status" value="1"/>
</dbReference>
<dbReference type="Pfam" id="PF00126">
    <property type="entry name" value="HTH_1"/>
    <property type="match status" value="1"/>
</dbReference>
<evidence type="ECO:0000256" key="3">
    <source>
        <dbReference type="ARBA" id="ARBA00023125"/>
    </source>
</evidence>
<evidence type="ECO:0000259" key="5">
    <source>
        <dbReference type="PROSITE" id="PS50931"/>
    </source>
</evidence>
<feature type="domain" description="HTH lysR-type" evidence="5">
    <location>
        <begin position="4"/>
        <end position="61"/>
    </location>
</feature>
<dbReference type="Pfam" id="PF03466">
    <property type="entry name" value="LysR_substrate"/>
    <property type="match status" value="1"/>
</dbReference>
<dbReference type="NCBIfam" id="NF008095">
    <property type="entry name" value="PRK10837.1"/>
    <property type="match status" value="1"/>
</dbReference>
<gene>
    <name evidence="6" type="ORF">SAMN05660284_01877</name>
</gene>
<dbReference type="STRING" id="83765.SAMN05660284_01877"/>
<evidence type="ECO:0000256" key="2">
    <source>
        <dbReference type="ARBA" id="ARBA00023015"/>
    </source>
</evidence>
<dbReference type="InterPro" id="IPR000847">
    <property type="entry name" value="LysR_HTH_N"/>
</dbReference>
<sequence length="301" mass="33278">MLKITFRELEVFAAIHRTGGITTAGVELGLSQSATSSAIAELERRLGVNLFDRVGRRVLLNEHGRYFLPKALDILRQAGDLELIYANGAPSRLKIAASLTIGNYILPTLLARLRIENPAARYEATIGNSQSVVASLLECRADIGLIESSLVDSHLASELWLRDEMVIYCRADHPFTRKTPSYHELASAPWILREKGSGVRQSLETMLLPALGSFNVNLELGSGEAIREAVRQGAGIACASRRAVQRELESGEFATITLGNVNLERRFFIAWHAEKSLTTGAEQFRAACREWKKREESMRGS</sequence>
<keyword evidence="7" id="KW-1185">Reference proteome</keyword>
<dbReference type="PANTHER" id="PTHR30126">
    <property type="entry name" value="HTH-TYPE TRANSCRIPTIONAL REGULATOR"/>
    <property type="match status" value="1"/>
</dbReference>
<comment type="similarity">
    <text evidence="1">Belongs to the LysR transcriptional regulatory family.</text>
</comment>
<organism evidence="6 7">
    <name type="scientific">Formivibrio citricus</name>
    <dbReference type="NCBI Taxonomy" id="83765"/>
    <lineage>
        <taxon>Bacteria</taxon>
        <taxon>Pseudomonadati</taxon>
        <taxon>Pseudomonadota</taxon>
        <taxon>Betaproteobacteria</taxon>
        <taxon>Neisseriales</taxon>
        <taxon>Chitinibacteraceae</taxon>
        <taxon>Formivibrio</taxon>
    </lineage>
</organism>
<dbReference type="CDD" id="cd08420">
    <property type="entry name" value="PBP2_CysL_like"/>
    <property type="match status" value="1"/>
</dbReference>
<dbReference type="EMBL" id="FOVE01000013">
    <property type="protein sequence ID" value="SFN60859.1"/>
    <property type="molecule type" value="Genomic_DNA"/>
</dbReference>
<dbReference type="Gene3D" id="1.10.10.10">
    <property type="entry name" value="Winged helix-like DNA-binding domain superfamily/Winged helix DNA-binding domain"/>
    <property type="match status" value="1"/>
</dbReference>
<protein>
    <submittedName>
        <fullName evidence="6">DNA-binding transcriptional regulator, LysR family</fullName>
    </submittedName>
</protein>
<keyword evidence="3 6" id="KW-0238">DNA-binding</keyword>
<dbReference type="Gene3D" id="3.40.190.290">
    <property type="match status" value="1"/>
</dbReference>
<dbReference type="InterPro" id="IPR036388">
    <property type="entry name" value="WH-like_DNA-bd_sf"/>
</dbReference>